<name>A0ABM3EWC4_SALSA</name>
<organism evidence="1 2">
    <name type="scientific">Salmo salar</name>
    <name type="common">Atlantic salmon</name>
    <dbReference type="NCBI Taxonomy" id="8030"/>
    <lineage>
        <taxon>Eukaryota</taxon>
        <taxon>Metazoa</taxon>
        <taxon>Chordata</taxon>
        <taxon>Craniata</taxon>
        <taxon>Vertebrata</taxon>
        <taxon>Euteleostomi</taxon>
        <taxon>Actinopterygii</taxon>
        <taxon>Neopterygii</taxon>
        <taxon>Teleostei</taxon>
        <taxon>Protacanthopterygii</taxon>
        <taxon>Salmoniformes</taxon>
        <taxon>Salmonidae</taxon>
        <taxon>Salmoninae</taxon>
        <taxon>Salmo</taxon>
    </lineage>
</organism>
<evidence type="ECO:0000313" key="2">
    <source>
        <dbReference type="RefSeq" id="XP_045575373.1"/>
    </source>
</evidence>
<proteinExistence type="predicted"/>
<reference evidence="2" key="1">
    <citation type="submission" date="2025-08" db="UniProtKB">
        <authorList>
            <consortium name="RefSeq"/>
        </authorList>
    </citation>
    <scope>IDENTIFICATION</scope>
</reference>
<protein>
    <submittedName>
        <fullName evidence="2">Uncharacterized protein</fullName>
    </submittedName>
</protein>
<sequence>MTSNSYLDPSTSVYFNKKTVFSASLNLATIRSKGFIRPRYSHQVDPWNLKPPDFSPKLYTSLSVPRRKKTKNTHQPLLTLASNETAFRVDRFTPNILIPEIDQNKKALPNFSTSYRPPGSLESKLMFVKTGKYPPVAYKNPKPHNFRQLADDMPNIVTAAERDPGHLNFKSQHLSIIRGTRSDTDIYSREPLGKMDTYKPTEPRWEARLTLPKLPWPPKSASYTVSGLVYDQPGYRTHTILIQCFQATLGQFSSMSVELASYQVIMLFNTKVLKQNNFPAHHCFGKKLRAGEM</sequence>
<gene>
    <name evidence="2" type="primary">cssa05h7orf78</name>
</gene>
<evidence type="ECO:0000313" key="1">
    <source>
        <dbReference type="Proteomes" id="UP001652741"/>
    </source>
</evidence>
<accession>A0ABM3EWC4</accession>
<dbReference type="RefSeq" id="XP_045575373.1">
    <property type="nucleotide sequence ID" value="XM_045719417.1"/>
</dbReference>
<keyword evidence="1" id="KW-1185">Reference proteome</keyword>
<dbReference type="Proteomes" id="UP001652741">
    <property type="component" value="Chromosome ssa05"/>
</dbReference>